<proteinExistence type="predicted"/>
<sequence length="63" mass="6862">MSSSRFLICQMHPVRSWPSVTWLAKALCRVESAINGAVDEGRVSMVTNAEGESSRTGLHLDGE</sequence>
<accession>A0A0A8Z0Z1</accession>
<evidence type="ECO:0000313" key="1">
    <source>
        <dbReference type="EMBL" id="JAD30420.1"/>
    </source>
</evidence>
<dbReference type="AlphaFoldDB" id="A0A0A8Z0Z1"/>
<dbReference type="EMBL" id="GBRH01267475">
    <property type="protein sequence ID" value="JAD30420.1"/>
    <property type="molecule type" value="Transcribed_RNA"/>
</dbReference>
<reference evidence="1" key="1">
    <citation type="submission" date="2014-09" db="EMBL/GenBank/DDBJ databases">
        <authorList>
            <person name="Magalhaes I.L.F."/>
            <person name="Oliveira U."/>
            <person name="Santos F.R."/>
            <person name="Vidigal T.H.D.A."/>
            <person name="Brescovit A.D."/>
            <person name="Santos A.J."/>
        </authorList>
    </citation>
    <scope>NUCLEOTIDE SEQUENCE</scope>
    <source>
        <tissue evidence="1">Shoot tissue taken approximately 20 cm above the soil surface</tissue>
    </source>
</reference>
<protein>
    <submittedName>
        <fullName evidence="1">Uncharacterized protein</fullName>
    </submittedName>
</protein>
<organism evidence="1">
    <name type="scientific">Arundo donax</name>
    <name type="common">Giant reed</name>
    <name type="synonym">Donax arundinaceus</name>
    <dbReference type="NCBI Taxonomy" id="35708"/>
    <lineage>
        <taxon>Eukaryota</taxon>
        <taxon>Viridiplantae</taxon>
        <taxon>Streptophyta</taxon>
        <taxon>Embryophyta</taxon>
        <taxon>Tracheophyta</taxon>
        <taxon>Spermatophyta</taxon>
        <taxon>Magnoliopsida</taxon>
        <taxon>Liliopsida</taxon>
        <taxon>Poales</taxon>
        <taxon>Poaceae</taxon>
        <taxon>PACMAD clade</taxon>
        <taxon>Arundinoideae</taxon>
        <taxon>Arundineae</taxon>
        <taxon>Arundo</taxon>
    </lineage>
</organism>
<reference evidence="1" key="2">
    <citation type="journal article" date="2015" name="Data Brief">
        <title>Shoot transcriptome of the giant reed, Arundo donax.</title>
        <authorList>
            <person name="Barrero R.A."/>
            <person name="Guerrero F.D."/>
            <person name="Moolhuijzen P."/>
            <person name="Goolsby J.A."/>
            <person name="Tidwell J."/>
            <person name="Bellgard S.E."/>
            <person name="Bellgard M.I."/>
        </authorList>
    </citation>
    <scope>NUCLEOTIDE SEQUENCE</scope>
    <source>
        <tissue evidence="1">Shoot tissue taken approximately 20 cm above the soil surface</tissue>
    </source>
</reference>
<name>A0A0A8Z0Z1_ARUDO</name>